<evidence type="ECO:0000256" key="6">
    <source>
        <dbReference type="ARBA" id="ARBA00023134"/>
    </source>
</evidence>
<evidence type="ECO:0000313" key="12">
    <source>
        <dbReference type="EMBL" id="WFN35891.1"/>
    </source>
</evidence>
<dbReference type="EC" id="2.7.7.13" evidence="2"/>
<dbReference type="GO" id="GO:0004475">
    <property type="term" value="F:mannose-1-phosphate guanylyltransferase (GTP) activity"/>
    <property type="evidence" value="ECO:0007669"/>
    <property type="project" value="UniProtKB-EC"/>
</dbReference>
<keyword evidence="6" id="KW-0342">GTP-binding</keyword>
<dbReference type="Pfam" id="PF22640">
    <property type="entry name" value="ManC_GMP_beta-helix"/>
    <property type="match status" value="1"/>
</dbReference>
<keyword evidence="12" id="KW-0413">Isomerase</keyword>
<evidence type="ECO:0000256" key="2">
    <source>
        <dbReference type="ARBA" id="ARBA00012387"/>
    </source>
</evidence>
<dbReference type="CDD" id="cd02213">
    <property type="entry name" value="cupin_PMI_typeII_C"/>
    <property type="match status" value="1"/>
</dbReference>
<evidence type="ECO:0000256" key="8">
    <source>
        <dbReference type="RuleBase" id="RU004190"/>
    </source>
</evidence>
<evidence type="ECO:0000259" key="10">
    <source>
        <dbReference type="Pfam" id="PF01050"/>
    </source>
</evidence>
<dbReference type="AlphaFoldDB" id="A0AAF0JLY1"/>
<evidence type="ECO:0000256" key="1">
    <source>
        <dbReference type="ARBA" id="ARBA00006115"/>
    </source>
</evidence>
<keyword evidence="4 12" id="KW-0548">Nucleotidyltransferase</keyword>
<protein>
    <recommendedName>
        <fullName evidence="2">mannose-1-phosphate guanylyltransferase</fullName>
        <ecNumber evidence="2">2.7.7.13</ecNumber>
    </recommendedName>
</protein>
<dbReference type="InterPro" id="IPR006375">
    <property type="entry name" value="Man1P_GuaTrfase/Man6P_Isoase"/>
</dbReference>
<evidence type="ECO:0000256" key="5">
    <source>
        <dbReference type="ARBA" id="ARBA00022741"/>
    </source>
</evidence>
<feature type="domain" description="Nucleotidyl transferase" evidence="9">
    <location>
        <begin position="2"/>
        <end position="264"/>
    </location>
</feature>
<dbReference type="InterPro" id="IPR049577">
    <property type="entry name" value="GMPP_N"/>
</dbReference>
<accession>A0AAF0JLY1</accession>
<dbReference type="InterPro" id="IPR001538">
    <property type="entry name" value="Man6P_isomerase-2_C"/>
</dbReference>
<evidence type="ECO:0000259" key="9">
    <source>
        <dbReference type="Pfam" id="PF00483"/>
    </source>
</evidence>
<dbReference type="GO" id="GO:0016853">
    <property type="term" value="F:isomerase activity"/>
    <property type="evidence" value="ECO:0007669"/>
    <property type="project" value="UniProtKB-KW"/>
</dbReference>
<dbReference type="InterPro" id="IPR054566">
    <property type="entry name" value="ManC/GMP-like_b-helix"/>
</dbReference>
<dbReference type="Gene3D" id="2.60.120.10">
    <property type="entry name" value="Jelly Rolls"/>
    <property type="match status" value="1"/>
</dbReference>
<sequence>MKTIILAGGTGTRLWPLSREYYPKQFLNFDGNSLFQETFLRALKLCSPEEIIVVTGELYQFLVKNQIEDLGFSIPDEHILKEPCGKNTLPAILWGVNKFVKESGDDEIIVFPSDHVLSEDAVSVFKKSAELAKENIVVFGVKPDSPNTGYGYIKPGKKLPFGSIVDEFKEKPDLALAEEYVKAGYLWNSGIFMFSSEVFLSETKIYQPKLSSAFETDNPNYSTLESISIDYGLLEKSERCAVVPLDCLWSDLGSFKSLYQTKKCDETGNAGEGVFLNSKGNYVSSGGKKVALVGIENTAVIDSGDALLVCNMECTESVKDIVQHYRDIGDDVAKYHLTVNRPWGSYTILESHDFHKIKRVSVKPGSVLSLQRHHHRSEHWVVVSGSAEVTVNSETKTLSRGQSTYVPAGVVHRLANYGKIPLEVIEVQIGEYLGEDDIERFEDKYGRV</sequence>
<dbReference type="PANTHER" id="PTHR46390:SF1">
    <property type="entry name" value="MANNOSE-1-PHOSPHATE GUANYLYLTRANSFERASE"/>
    <property type="match status" value="1"/>
</dbReference>
<dbReference type="KEGG" id="manq:L1994_06910"/>
<dbReference type="EMBL" id="CP091092">
    <property type="protein sequence ID" value="WFN35891.1"/>
    <property type="molecule type" value="Genomic_DNA"/>
</dbReference>
<dbReference type="FunFam" id="2.60.120.10:FF:000032">
    <property type="entry name" value="Mannose-1-phosphate guanylyltransferase/mannose-6-phosphate isomerase"/>
    <property type="match status" value="1"/>
</dbReference>
<dbReference type="InterPro" id="IPR011051">
    <property type="entry name" value="RmlC_Cupin_sf"/>
</dbReference>
<dbReference type="InterPro" id="IPR051161">
    <property type="entry name" value="Mannose-6P_isomerase_type2"/>
</dbReference>
<dbReference type="RefSeq" id="WP_278098730.1">
    <property type="nucleotide sequence ID" value="NZ_CP091092.1"/>
</dbReference>
<dbReference type="InterPro" id="IPR014710">
    <property type="entry name" value="RmlC-like_jellyroll"/>
</dbReference>
<dbReference type="InterPro" id="IPR005835">
    <property type="entry name" value="NTP_transferase_dom"/>
</dbReference>
<dbReference type="PANTHER" id="PTHR46390">
    <property type="entry name" value="MANNOSE-1-PHOSPHATE GUANYLYLTRANSFERASE"/>
    <property type="match status" value="1"/>
</dbReference>
<dbReference type="Proteomes" id="UP001218895">
    <property type="component" value="Chromosome"/>
</dbReference>
<comment type="similarity">
    <text evidence="1 8">Belongs to the mannose-6-phosphate isomerase type 2 family.</text>
</comment>
<dbReference type="GO" id="GO:0009298">
    <property type="term" value="P:GDP-mannose biosynthetic process"/>
    <property type="evidence" value="ECO:0007669"/>
    <property type="project" value="TreeGrafter"/>
</dbReference>
<evidence type="ECO:0000313" key="13">
    <source>
        <dbReference type="Proteomes" id="UP001218895"/>
    </source>
</evidence>
<evidence type="ECO:0000256" key="4">
    <source>
        <dbReference type="ARBA" id="ARBA00022695"/>
    </source>
</evidence>
<organism evidence="12 13">
    <name type="scientific">Methanomicrobium antiquum</name>
    <dbReference type="NCBI Taxonomy" id="487686"/>
    <lineage>
        <taxon>Archaea</taxon>
        <taxon>Methanobacteriati</taxon>
        <taxon>Methanobacteriota</taxon>
        <taxon>Stenosarchaea group</taxon>
        <taxon>Methanomicrobia</taxon>
        <taxon>Methanomicrobiales</taxon>
        <taxon>Methanomicrobiaceae</taxon>
        <taxon>Methanomicrobium</taxon>
    </lineage>
</organism>
<reference evidence="12" key="1">
    <citation type="submission" date="2022-01" db="EMBL/GenBank/DDBJ databases">
        <title>Complete genome of Methanomicrobium antiquum DSM 21220.</title>
        <authorList>
            <person name="Chen S.-C."/>
            <person name="You Y.-T."/>
            <person name="Zhou Y.-Z."/>
            <person name="Lai M.-C."/>
        </authorList>
    </citation>
    <scope>NUCLEOTIDE SEQUENCE</scope>
    <source>
        <strain evidence="12">DSM 21220</strain>
    </source>
</reference>
<comment type="catalytic activity">
    <reaction evidence="7">
        <text>alpha-D-mannose 1-phosphate + GTP + H(+) = GDP-alpha-D-mannose + diphosphate</text>
        <dbReference type="Rhea" id="RHEA:15229"/>
        <dbReference type="ChEBI" id="CHEBI:15378"/>
        <dbReference type="ChEBI" id="CHEBI:33019"/>
        <dbReference type="ChEBI" id="CHEBI:37565"/>
        <dbReference type="ChEBI" id="CHEBI:57527"/>
        <dbReference type="ChEBI" id="CHEBI:58409"/>
        <dbReference type="EC" id="2.7.7.13"/>
    </reaction>
</comment>
<evidence type="ECO:0000256" key="3">
    <source>
        <dbReference type="ARBA" id="ARBA00022679"/>
    </source>
</evidence>
<evidence type="ECO:0000259" key="11">
    <source>
        <dbReference type="Pfam" id="PF22640"/>
    </source>
</evidence>
<dbReference type="Gene3D" id="3.90.550.10">
    <property type="entry name" value="Spore Coat Polysaccharide Biosynthesis Protein SpsA, Chain A"/>
    <property type="match status" value="1"/>
</dbReference>
<proteinExistence type="inferred from homology"/>
<keyword evidence="3 12" id="KW-0808">Transferase</keyword>
<keyword evidence="5" id="KW-0547">Nucleotide-binding</keyword>
<evidence type="ECO:0000256" key="7">
    <source>
        <dbReference type="ARBA" id="ARBA00047343"/>
    </source>
</evidence>
<dbReference type="GO" id="GO:0000271">
    <property type="term" value="P:polysaccharide biosynthetic process"/>
    <property type="evidence" value="ECO:0007669"/>
    <property type="project" value="InterPro"/>
</dbReference>
<dbReference type="Pfam" id="PF01050">
    <property type="entry name" value="MannoseP_isomer"/>
    <property type="match status" value="1"/>
</dbReference>
<dbReference type="SUPFAM" id="SSF53448">
    <property type="entry name" value="Nucleotide-diphospho-sugar transferases"/>
    <property type="match status" value="1"/>
</dbReference>
<dbReference type="GeneID" id="79950114"/>
<name>A0AAF0JLY1_9EURY</name>
<feature type="domain" description="MannoseP isomerase/GMP-like beta-helix" evidence="11">
    <location>
        <begin position="271"/>
        <end position="323"/>
    </location>
</feature>
<dbReference type="InterPro" id="IPR029044">
    <property type="entry name" value="Nucleotide-diphossugar_trans"/>
</dbReference>
<dbReference type="Pfam" id="PF00483">
    <property type="entry name" value="NTP_transferase"/>
    <property type="match status" value="1"/>
</dbReference>
<dbReference type="CDD" id="cd02509">
    <property type="entry name" value="GDP-M1P_Guanylyltransferase"/>
    <property type="match status" value="1"/>
</dbReference>
<dbReference type="NCBIfam" id="TIGR01479">
    <property type="entry name" value="GMP_PMI"/>
    <property type="match status" value="1"/>
</dbReference>
<dbReference type="SUPFAM" id="SSF51182">
    <property type="entry name" value="RmlC-like cupins"/>
    <property type="match status" value="1"/>
</dbReference>
<dbReference type="GO" id="GO:0005525">
    <property type="term" value="F:GTP binding"/>
    <property type="evidence" value="ECO:0007669"/>
    <property type="project" value="UniProtKB-KW"/>
</dbReference>
<feature type="domain" description="Mannose-6-phosphate isomerase type II C-terminal" evidence="10">
    <location>
        <begin position="330"/>
        <end position="443"/>
    </location>
</feature>
<keyword evidence="13" id="KW-1185">Reference proteome</keyword>
<gene>
    <name evidence="12" type="ORF">L1994_06910</name>
</gene>